<protein>
    <recommendedName>
        <fullName evidence="3">Nucleotide kinase</fullName>
    </recommendedName>
</protein>
<keyword evidence="2" id="KW-1185">Reference proteome</keyword>
<accession>A0A3Q9I8I0</accession>
<reference evidence="2" key="1">
    <citation type="submission" date="2018-12" db="EMBL/GenBank/DDBJ databases">
        <title>Complete genome sequence of Paenibacillus sp. MBLB1234.</title>
        <authorList>
            <person name="Nam Y.-D."/>
            <person name="Kang J."/>
            <person name="Chung W.-H."/>
            <person name="Park Y.S."/>
        </authorList>
    </citation>
    <scope>NUCLEOTIDE SEQUENCE [LARGE SCALE GENOMIC DNA]</scope>
    <source>
        <strain evidence="2">MBLB1234</strain>
    </source>
</reference>
<dbReference type="KEGG" id="plut:EI981_02635"/>
<dbReference type="Proteomes" id="UP000270678">
    <property type="component" value="Chromosome"/>
</dbReference>
<proteinExistence type="predicted"/>
<dbReference type="InterPro" id="IPR027417">
    <property type="entry name" value="P-loop_NTPase"/>
</dbReference>
<evidence type="ECO:0000313" key="1">
    <source>
        <dbReference type="EMBL" id="AZS13476.1"/>
    </source>
</evidence>
<evidence type="ECO:0008006" key="3">
    <source>
        <dbReference type="Google" id="ProtNLM"/>
    </source>
</evidence>
<dbReference type="AlphaFoldDB" id="A0A3Q9I8I0"/>
<sequence length="360" mass="40314">MAEQDLHYFMRGNTAQGLVSLADSIFQGLGTIYVLQGFPGGTEAMMGRIAAALEQRGFSLQRIHQPLDHESLEGIIVTNLSFGIVDGNAWSVNAEPVGADIRYIDLCSVLDTDKLEDSSEEIERLQRQIDTAYEQAYDTFLKTLRIHDDWEKIYIDHLDREAMNTLAAEWSEQYLQPVRAGKRAQIVHRFLGAATWRGAIDFVPNLTDRLQTRIYVKGRPGSGKSTLFKSLAASAELKGIDMEVYHCGFDPNSLDMLIFPELGIAIFDSTAPHEHFPVRQGDQILDVYQLAIAEGTDEKFAEAVLAFKNRYAASMKQSISYLAEARELRDQLKDIYQEAAAEGSLFPLERTILSGIEARV</sequence>
<dbReference type="OrthoDB" id="9781752at2"/>
<name>A0A3Q9I8I0_9BACL</name>
<evidence type="ECO:0000313" key="2">
    <source>
        <dbReference type="Proteomes" id="UP000270678"/>
    </source>
</evidence>
<organism evidence="1 2">
    <name type="scientific">Paenibacillus lutimineralis</name>
    <dbReference type="NCBI Taxonomy" id="2707005"/>
    <lineage>
        <taxon>Bacteria</taxon>
        <taxon>Bacillati</taxon>
        <taxon>Bacillota</taxon>
        <taxon>Bacilli</taxon>
        <taxon>Bacillales</taxon>
        <taxon>Paenibacillaceae</taxon>
        <taxon>Paenibacillus</taxon>
    </lineage>
</organism>
<gene>
    <name evidence="1" type="ORF">EI981_02635</name>
</gene>
<dbReference type="EMBL" id="CP034346">
    <property type="protein sequence ID" value="AZS13476.1"/>
    <property type="molecule type" value="Genomic_DNA"/>
</dbReference>
<dbReference type="SUPFAM" id="SSF52540">
    <property type="entry name" value="P-loop containing nucleoside triphosphate hydrolases"/>
    <property type="match status" value="1"/>
</dbReference>